<evidence type="ECO:0000259" key="3">
    <source>
        <dbReference type="PROSITE" id="PS50127"/>
    </source>
</evidence>
<dbReference type="AlphaFoldDB" id="A0A9W9JDF6"/>
<dbReference type="PROSITE" id="PS50127">
    <property type="entry name" value="UBC_2"/>
    <property type="match status" value="1"/>
</dbReference>
<feature type="domain" description="UBC core" evidence="3">
    <location>
        <begin position="25"/>
        <end position="150"/>
    </location>
</feature>
<feature type="region of interest" description="Disordered" evidence="2">
    <location>
        <begin position="1"/>
        <end position="25"/>
    </location>
</feature>
<dbReference type="InterPro" id="IPR016135">
    <property type="entry name" value="UBQ-conjugating_enzyme/RWD"/>
</dbReference>
<evidence type="ECO:0000256" key="2">
    <source>
        <dbReference type="SAM" id="MobiDB-lite"/>
    </source>
</evidence>
<dbReference type="SMART" id="SM00212">
    <property type="entry name" value="UBCc"/>
    <property type="match status" value="1"/>
</dbReference>
<gene>
    <name evidence="4" type="ORF">N7498_008451</name>
</gene>
<dbReference type="InterPro" id="IPR000608">
    <property type="entry name" value="UBC"/>
</dbReference>
<keyword evidence="5" id="KW-1185">Reference proteome</keyword>
<name>A0A9W9JDF6_9EURO</name>
<organism evidence="4 5">
    <name type="scientific">Penicillium cinerascens</name>
    <dbReference type="NCBI Taxonomy" id="70096"/>
    <lineage>
        <taxon>Eukaryota</taxon>
        <taxon>Fungi</taxon>
        <taxon>Dikarya</taxon>
        <taxon>Ascomycota</taxon>
        <taxon>Pezizomycotina</taxon>
        <taxon>Eurotiomycetes</taxon>
        <taxon>Eurotiomycetidae</taxon>
        <taxon>Eurotiales</taxon>
        <taxon>Aspergillaceae</taxon>
        <taxon>Penicillium</taxon>
    </lineage>
</organism>
<accession>A0A9W9JDF6</accession>
<evidence type="ECO:0000313" key="4">
    <source>
        <dbReference type="EMBL" id="KAJ5195013.1"/>
    </source>
</evidence>
<protein>
    <submittedName>
        <fullName evidence="4">Ubiquitin-conjugating enzyme E2</fullName>
    </submittedName>
</protein>
<dbReference type="EMBL" id="JAPQKR010000015">
    <property type="protein sequence ID" value="KAJ5195013.1"/>
    <property type="molecule type" value="Genomic_DNA"/>
</dbReference>
<evidence type="ECO:0000313" key="5">
    <source>
        <dbReference type="Proteomes" id="UP001150904"/>
    </source>
</evidence>
<reference evidence="4" key="1">
    <citation type="submission" date="2022-12" db="EMBL/GenBank/DDBJ databases">
        <authorList>
            <person name="Petersen C."/>
        </authorList>
    </citation>
    <scope>NUCLEOTIDE SEQUENCE</scope>
    <source>
        <strain evidence="4">IBT 15544</strain>
    </source>
</reference>
<sequence length="150" mass="16912">MPYQAPFGFDTPSQGSTMPSPHPPTRAERLELERQQMAVEVFGGPSTNANYAEGIDMTNWLCQVWGLPGTEFEHHVINIKLYFPDNYPHVPPICQILTPITHSHVDDKGRVWSRLLSGANWASEMSVIVVLQHIRLILQHQCPQNTLCAL</sequence>
<dbReference type="OrthoDB" id="9973183at2759"/>
<proteinExistence type="predicted"/>
<dbReference type="PANTHER" id="PTHR24067">
    <property type="entry name" value="UBIQUITIN-CONJUGATING ENZYME E2"/>
    <property type="match status" value="1"/>
</dbReference>
<dbReference type="Gene3D" id="3.10.110.10">
    <property type="entry name" value="Ubiquitin Conjugating Enzyme"/>
    <property type="match status" value="1"/>
</dbReference>
<keyword evidence="1" id="KW-0833">Ubl conjugation pathway</keyword>
<dbReference type="Proteomes" id="UP001150904">
    <property type="component" value="Unassembled WGS sequence"/>
</dbReference>
<reference evidence="4" key="2">
    <citation type="journal article" date="2023" name="IMA Fungus">
        <title>Comparative genomic study of the Penicillium genus elucidates a diverse pangenome and 15 lateral gene transfer events.</title>
        <authorList>
            <person name="Petersen C."/>
            <person name="Sorensen T."/>
            <person name="Nielsen M.R."/>
            <person name="Sondergaard T.E."/>
            <person name="Sorensen J.L."/>
            <person name="Fitzpatrick D.A."/>
            <person name="Frisvad J.C."/>
            <person name="Nielsen K.L."/>
        </authorList>
    </citation>
    <scope>NUCLEOTIDE SEQUENCE</scope>
    <source>
        <strain evidence="4">IBT 15544</strain>
    </source>
</reference>
<dbReference type="GeneID" id="83182814"/>
<comment type="caution">
    <text evidence="4">The sequence shown here is derived from an EMBL/GenBank/DDBJ whole genome shotgun (WGS) entry which is preliminary data.</text>
</comment>
<dbReference type="InterPro" id="IPR050113">
    <property type="entry name" value="Ub_conjugating_enzyme"/>
</dbReference>
<dbReference type="Pfam" id="PF00179">
    <property type="entry name" value="UQ_con"/>
    <property type="match status" value="1"/>
</dbReference>
<evidence type="ECO:0000256" key="1">
    <source>
        <dbReference type="ARBA" id="ARBA00022786"/>
    </source>
</evidence>
<dbReference type="SUPFAM" id="SSF54495">
    <property type="entry name" value="UBC-like"/>
    <property type="match status" value="1"/>
</dbReference>
<dbReference type="RefSeq" id="XP_058305501.1">
    <property type="nucleotide sequence ID" value="XM_058455513.1"/>
</dbReference>
<dbReference type="CDD" id="cd00195">
    <property type="entry name" value="UBCc_UEV"/>
    <property type="match status" value="1"/>
</dbReference>